<dbReference type="NCBIfam" id="TIGR00212">
    <property type="entry name" value="hemC"/>
    <property type="match status" value="1"/>
</dbReference>
<dbReference type="Pfam" id="PF01379">
    <property type="entry name" value="Porphobil_deam"/>
    <property type="match status" value="1"/>
</dbReference>
<dbReference type="Gene3D" id="3.40.190.10">
    <property type="entry name" value="Periplasmic binding protein-like II"/>
    <property type="match status" value="2"/>
</dbReference>
<comment type="subunit">
    <text evidence="6">Monomer.</text>
</comment>
<dbReference type="HAMAP" id="MF_00260">
    <property type="entry name" value="Porphobil_deam"/>
    <property type="match status" value="1"/>
</dbReference>
<evidence type="ECO:0000256" key="6">
    <source>
        <dbReference type="HAMAP-Rule" id="MF_00260"/>
    </source>
</evidence>
<feature type="domain" description="Porphobilinogen deaminase C-terminal" evidence="8">
    <location>
        <begin position="369"/>
        <end position="441"/>
    </location>
</feature>
<dbReference type="InterPro" id="IPR036291">
    <property type="entry name" value="NAD(P)-bd_dom_sf"/>
</dbReference>
<dbReference type="Pfam" id="PF13241">
    <property type="entry name" value="NAD_binding_7"/>
    <property type="match status" value="1"/>
</dbReference>
<keyword evidence="3 6" id="KW-0808">Transferase</keyword>
<dbReference type="PROSITE" id="PS51257">
    <property type="entry name" value="PROKAR_LIPOPROTEIN"/>
    <property type="match status" value="1"/>
</dbReference>
<dbReference type="GO" id="GO:0004418">
    <property type="term" value="F:hydroxymethylbilane synthase activity"/>
    <property type="evidence" value="ECO:0007669"/>
    <property type="project" value="UniProtKB-EC"/>
</dbReference>
<feature type="modified residue" description="S-(dipyrrolylmethanemethyl)cysteine" evidence="6">
    <location>
        <position position="386"/>
    </location>
</feature>
<dbReference type="SUPFAM" id="SSF51735">
    <property type="entry name" value="NAD(P)-binding Rossmann-fold domains"/>
    <property type="match status" value="1"/>
</dbReference>
<accession>A0ABS9EJ70</accession>
<dbReference type="PANTHER" id="PTHR11557">
    <property type="entry name" value="PORPHOBILINOGEN DEAMINASE"/>
    <property type="match status" value="1"/>
</dbReference>
<keyword evidence="10" id="KW-1185">Reference proteome</keyword>
<proteinExistence type="inferred from homology"/>
<comment type="miscellaneous">
    <text evidence="6">The porphobilinogen subunits are added to the dipyrromethane group.</text>
</comment>
<sequence>MNRRFSLMVSLDSGVGPILVVGGGCIGERKVRTILSADFPVTLISPTATSGLQILASKGLIKWHAREVTANDFLSHRLVVIALAREDTEKILPMASKAQCLVDCCGAGELGDWSLASQFRTETNLVGVGSFGKSPSASADLRMNIQSWMESDRERPILFSRKSALARAQTMEAARALAKKGLPVEIKTMSTCGDEKQDCHLSAFGGNGAFVKCLEEAIMEGKGDGAIHSLKDVPSVLPDGLELVAVLPRASTSDVIVSNHKGGLEGLPAGAVVGTSSLRRKAQLAITRPDLDYTLIRGNVNTRLAKLQAGDADAIVLAKAGLDRLGISPEGATTLPFLPAPCQGIIAVEARSGSRLAEEFRAINHRPTWLMALAERELLESLQVGCHVPFAALSEWVDGELRLRAQTLSYDGRHIDFEASLAVRSDDDARDLGRDVALSIKASTEAISMLEEKP</sequence>
<dbReference type="RefSeq" id="WP_236097581.1">
    <property type="nucleotide sequence ID" value="NZ_JAKGUD010000001.1"/>
</dbReference>
<dbReference type="PANTHER" id="PTHR11557:SF0">
    <property type="entry name" value="PORPHOBILINOGEN DEAMINASE"/>
    <property type="match status" value="1"/>
</dbReference>
<comment type="function">
    <text evidence="1 6">Tetrapolymerization of the monopyrrole PBG into the hydroxymethylbilane pre-uroporphyrinogen in several discrete steps.</text>
</comment>
<evidence type="ECO:0000256" key="4">
    <source>
        <dbReference type="ARBA" id="ARBA00023244"/>
    </source>
</evidence>
<evidence type="ECO:0000256" key="2">
    <source>
        <dbReference type="ARBA" id="ARBA00005638"/>
    </source>
</evidence>
<comment type="caution">
    <text evidence="9">The sequence shown here is derived from an EMBL/GenBank/DDBJ whole genome shotgun (WGS) entry which is preliminary data.</text>
</comment>
<reference evidence="9 10" key="1">
    <citation type="submission" date="2022-01" db="EMBL/GenBank/DDBJ databases">
        <title>Dethiosulfovibrio faecalis sp. nov., a novel proteolytic, non-sulfur-reducing bacterium isolated from a marine aquaculture solid waste bioreactor.</title>
        <authorList>
            <person name="Grabowski S."/>
            <person name="Apolinario E."/>
            <person name="Schneider N."/>
            <person name="Marshall C.W."/>
            <person name="Sowers K.R."/>
        </authorList>
    </citation>
    <scope>NUCLEOTIDE SEQUENCE [LARGE SCALE GENOMIC DNA]</scope>
    <source>
        <strain evidence="9 10">DSM 12537</strain>
    </source>
</reference>
<dbReference type="InterPro" id="IPR000860">
    <property type="entry name" value="HemC"/>
</dbReference>
<dbReference type="Proteomes" id="UP001200430">
    <property type="component" value="Unassembled WGS sequence"/>
</dbReference>
<evidence type="ECO:0000256" key="1">
    <source>
        <dbReference type="ARBA" id="ARBA00002869"/>
    </source>
</evidence>
<dbReference type="PROSITE" id="PS00533">
    <property type="entry name" value="PORPHOBILINOGEN_DEAM"/>
    <property type="match status" value="1"/>
</dbReference>
<dbReference type="InterPro" id="IPR022419">
    <property type="entry name" value="Porphobilin_deaminase_cofac_BS"/>
</dbReference>
<organism evidence="9 10">
    <name type="scientific">Dethiosulfovibrio marinus</name>
    <dbReference type="NCBI Taxonomy" id="133532"/>
    <lineage>
        <taxon>Bacteria</taxon>
        <taxon>Thermotogati</taxon>
        <taxon>Synergistota</taxon>
        <taxon>Synergistia</taxon>
        <taxon>Synergistales</taxon>
        <taxon>Dethiosulfovibrionaceae</taxon>
        <taxon>Dethiosulfovibrio</taxon>
    </lineage>
</organism>
<name>A0ABS9EJ70_9BACT</name>
<evidence type="ECO:0000313" key="9">
    <source>
        <dbReference type="EMBL" id="MCF4141250.1"/>
    </source>
</evidence>
<keyword evidence="4 6" id="KW-0627">Porphyrin biosynthesis</keyword>
<dbReference type="EC" id="2.5.1.61" evidence="6"/>
<dbReference type="EMBL" id="JAKGUD010000001">
    <property type="protein sequence ID" value="MCF4141250.1"/>
    <property type="molecule type" value="Genomic_DNA"/>
</dbReference>
<dbReference type="PRINTS" id="PR00151">
    <property type="entry name" value="PORPHBDMNASE"/>
</dbReference>
<evidence type="ECO:0000256" key="3">
    <source>
        <dbReference type="ARBA" id="ARBA00022679"/>
    </source>
</evidence>
<dbReference type="Pfam" id="PF03900">
    <property type="entry name" value="Porphobil_deamC"/>
    <property type="match status" value="1"/>
</dbReference>
<dbReference type="Gene3D" id="3.30.160.40">
    <property type="entry name" value="Porphobilinogen deaminase, C-terminal domain"/>
    <property type="match status" value="1"/>
</dbReference>
<dbReference type="InterPro" id="IPR036803">
    <property type="entry name" value="Porphobilinogen_deaminase_C_sf"/>
</dbReference>
<comment type="catalytic activity">
    <reaction evidence="5 6">
        <text>4 porphobilinogen + H2O = hydroxymethylbilane + 4 NH4(+)</text>
        <dbReference type="Rhea" id="RHEA:13185"/>
        <dbReference type="ChEBI" id="CHEBI:15377"/>
        <dbReference type="ChEBI" id="CHEBI:28938"/>
        <dbReference type="ChEBI" id="CHEBI:57845"/>
        <dbReference type="ChEBI" id="CHEBI:58126"/>
        <dbReference type="EC" id="2.5.1.61"/>
    </reaction>
</comment>
<dbReference type="Gene3D" id="3.40.50.720">
    <property type="entry name" value="NAD(P)-binding Rossmann-like Domain"/>
    <property type="match status" value="1"/>
</dbReference>
<evidence type="ECO:0000259" key="8">
    <source>
        <dbReference type="Pfam" id="PF03900"/>
    </source>
</evidence>
<dbReference type="InterPro" id="IPR022418">
    <property type="entry name" value="Porphobilinogen_deaminase_C"/>
</dbReference>
<protein>
    <recommendedName>
        <fullName evidence="6">Porphobilinogen deaminase</fullName>
        <shortName evidence="6">PBG</shortName>
        <ecNumber evidence="6">2.5.1.61</ecNumber>
    </recommendedName>
    <alternativeName>
        <fullName evidence="6">Hydroxymethylbilane synthase</fullName>
        <shortName evidence="6">HMBS</shortName>
    </alternativeName>
    <alternativeName>
        <fullName evidence="6">Pre-uroporphyrinogen synthase</fullName>
    </alternativeName>
</protein>
<dbReference type="SUPFAM" id="SSF54782">
    <property type="entry name" value="Porphobilinogen deaminase (hydroxymethylbilane synthase), C-terminal domain"/>
    <property type="match status" value="1"/>
</dbReference>
<dbReference type="SUPFAM" id="SSF53850">
    <property type="entry name" value="Periplasmic binding protein-like II"/>
    <property type="match status" value="1"/>
</dbReference>
<evidence type="ECO:0000259" key="7">
    <source>
        <dbReference type="Pfam" id="PF01379"/>
    </source>
</evidence>
<comment type="similarity">
    <text evidence="2 6">Belongs to the HMBS family.</text>
</comment>
<dbReference type="InterPro" id="IPR022417">
    <property type="entry name" value="Porphobilin_deaminase_N"/>
</dbReference>
<comment type="cofactor">
    <cofactor evidence="6">
        <name>dipyrromethane</name>
        <dbReference type="ChEBI" id="CHEBI:60342"/>
    </cofactor>
    <text evidence="6">Binds 1 dipyrromethane group covalently.</text>
</comment>
<feature type="domain" description="Porphobilinogen deaminase N-terminal" evidence="7">
    <location>
        <begin position="160"/>
        <end position="355"/>
    </location>
</feature>
<gene>
    <name evidence="6 9" type="primary">hemC</name>
    <name evidence="9" type="ORF">L2W38_00250</name>
</gene>
<evidence type="ECO:0000256" key="5">
    <source>
        <dbReference type="ARBA" id="ARBA00048169"/>
    </source>
</evidence>
<evidence type="ECO:0000313" key="10">
    <source>
        <dbReference type="Proteomes" id="UP001200430"/>
    </source>
</evidence>